<name>A0A1R1XZW2_9FUNG</name>
<dbReference type="PANTHER" id="PTHR47563">
    <property type="entry name" value="PROTEIN FMP25, MITOCHONDRIAL"/>
    <property type="match status" value="1"/>
</dbReference>
<protein>
    <submittedName>
        <fullName evidence="2">Putative E3 ubiquitin-protein ligase HERC4</fullName>
    </submittedName>
</protein>
<accession>A0A1R1XZW2</accession>
<keyword evidence="3" id="KW-1185">Reference proteome</keyword>
<comment type="caution">
    <text evidence="2">The sequence shown here is derived from an EMBL/GenBank/DDBJ whole genome shotgun (WGS) entry which is preliminary data.</text>
</comment>
<dbReference type="GO" id="GO:0005743">
    <property type="term" value="C:mitochondrial inner membrane"/>
    <property type="evidence" value="ECO:0007669"/>
    <property type="project" value="TreeGrafter"/>
</dbReference>
<dbReference type="InterPro" id="IPR009091">
    <property type="entry name" value="RCC1/BLIP-II"/>
</dbReference>
<feature type="repeat" description="RCC1" evidence="1">
    <location>
        <begin position="365"/>
        <end position="437"/>
    </location>
</feature>
<dbReference type="PANTHER" id="PTHR47563:SF1">
    <property type="entry name" value="PROTEIN FMP25, MITOCHONDRIAL"/>
    <property type="match status" value="1"/>
</dbReference>
<dbReference type="Pfam" id="PF13540">
    <property type="entry name" value="RCC1_2"/>
    <property type="match status" value="1"/>
</dbReference>
<dbReference type="InterPro" id="IPR053245">
    <property type="entry name" value="MitoProcess-Associated"/>
</dbReference>
<evidence type="ECO:0000313" key="3">
    <source>
        <dbReference type="Proteomes" id="UP000187283"/>
    </source>
</evidence>
<dbReference type="InterPro" id="IPR000408">
    <property type="entry name" value="Reg_chr_condens"/>
</dbReference>
<dbReference type="AlphaFoldDB" id="A0A1R1XZW2"/>
<organism evidence="2 3">
    <name type="scientific">Smittium culicis</name>
    <dbReference type="NCBI Taxonomy" id="133412"/>
    <lineage>
        <taxon>Eukaryota</taxon>
        <taxon>Fungi</taxon>
        <taxon>Fungi incertae sedis</taxon>
        <taxon>Zoopagomycota</taxon>
        <taxon>Kickxellomycotina</taxon>
        <taxon>Harpellomycetes</taxon>
        <taxon>Harpellales</taxon>
        <taxon>Legeriomycetaceae</taxon>
        <taxon>Smittium</taxon>
    </lineage>
</organism>
<dbReference type="SUPFAM" id="SSF50985">
    <property type="entry name" value="RCC1/BLIP-II"/>
    <property type="match status" value="1"/>
</dbReference>
<dbReference type="GO" id="GO:0034551">
    <property type="term" value="P:mitochondrial respiratory chain complex III assembly"/>
    <property type="evidence" value="ECO:0007669"/>
    <property type="project" value="TreeGrafter"/>
</dbReference>
<dbReference type="STRING" id="133412.A0A1R1XZW2"/>
<dbReference type="EMBL" id="LSSN01001303">
    <property type="protein sequence ID" value="OMJ20190.1"/>
    <property type="molecule type" value="Genomic_DNA"/>
</dbReference>
<evidence type="ECO:0000313" key="2">
    <source>
        <dbReference type="EMBL" id="OMJ20190.1"/>
    </source>
</evidence>
<dbReference type="PROSITE" id="PS50012">
    <property type="entry name" value="RCC1_3"/>
    <property type="match status" value="2"/>
</dbReference>
<dbReference type="Gene3D" id="2.130.10.30">
    <property type="entry name" value="Regulator of chromosome condensation 1/beta-lactamase-inhibitor protein II"/>
    <property type="match status" value="1"/>
</dbReference>
<evidence type="ECO:0000256" key="1">
    <source>
        <dbReference type="PROSITE-ProRule" id="PRU00235"/>
    </source>
</evidence>
<dbReference type="Proteomes" id="UP000187283">
    <property type="component" value="Unassembled WGS sequence"/>
</dbReference>
<dbReference type="OrthoDB" id="10256179at2759"/>
<gene>
    <name evidence="2" type="ORF">AYI70_g4263</name>
</gene>
<feature type="repeat" description="RCC1" evidence="1">
    <location>
        <begin position="448"/>
        <end position="513"/>
    </location>
</feature>
<reference evidence="2 3" key="1">
    <citation type="submission" date="2017-01" db="EMBL/GenBank/DDBJ databases">
        <authorList>
            <person name="Mah S.A."/>
            <person name="Swanson W.J."/>
            <person name="Moy G.W."/>
            <person name="Vacquier V.D."/>
        </authorList>
    </citation>
    <scope>NUCLEOTIDE SEQUENCE [LARGE SCALE GENOMIC DNA]</scope>
    <source>
        <strain evidence="2 3">GSMNP</strain>
    </source>
</reference>
<sequence>MISSKIISSSINGVRMAKHLPKNFKNGVNYFAKPINFNLGSQQSRFYASHLNTTKSIKALNIFKQSIKGKKESINRVLINFEESPHTIGKNFSCNAEKAAFKQTPHANSRVYVYSASALVAGYVAFETLKTHDTIENNDKYINGLTNITPDGQQHIDCLDPHINENVYPKKYNVPAKKINAETPMSVENQIEWAWSHPGLYVWGSNEHGTLDPERFDKKAFVHPWSVNFFSGALLKSVSFSEKHAAAIDGNGNVYQWGENVVGGRIPHKPKLTLKNMNAEKLATRVSNISAGLSHISVVTSKGRAYVAPVEVDGNKLGQIGETRTDSVEKSIEFDAWPLKQAHGIKDAIESSCGNQHTLIRTASGKVYGFGSNEFGQLALGASANVTQNTNGVNELHYIDKPTKIERENFTRTRKGKNMDIIGIASGGNTSYFVTNSWKNGSSVNSQVEVFVAGDGSNGQTGSRQFNLIQSWPTKMKEISDLVEYDESSHSQRPIGVYNISAGNNHAVVVQDNLTSFGSQGSENKDSHEPVHQHGRDVVAWGDNQFGQVLPSKKVRVPVPAHPLPLEDELNKPCIVKSDIKNKPESHSHANVNPEVNPAFMPLMPIHSRLQAAPLKTVHTFDFVKPIPDDIGGEISVIKNEVLSFLKPKKSQAEHISETKASKKRYDDLVNVEQIFTAGHNATAAFMGIV</sequence>
<proteinExistence type="predicted"/>